<dbReference type="Proteomes" id="UP000755577">
    <property type="component" value="Unassembled WGS sequence"/>
</dbReference>
<dbReference type="GeneID" id="56501834"/>
<gene>
    <name evidence="3" type="ORF">BAN20980_03786</name>
    <name evidence="2" type="ORF">JQK92_23400</name>
</gene>
<keyword evidence="1" id="KW-1133">Transmembrane helix</keyword>
<name>A0A6P2GCT3_9BURK</name>
<accession>A0A6P2GCT3</accession>
<proteinExistence type="predicted"/>
<feature type="transmembrane region" description="Helical" evidence="1">
    <location>
        <begin position="53"/>
        <end position="73"/>
    </location>
</feature>
<keyword evidence="5" id="KW-1185">Reference proteome</keyword>
<feature type="transmembrane region" description="Helical" evidence="1">
    <location>
        <begin position="396"/>
        <end position="417"/>
    </location>
</feature>
<keyword evidence="1" id="KW-0812">Transmembrane</keyword>
<evidence type="ECO:0000313" key="2">
    <source>
        <dbReference type="EMBL" id="MBM2769368.1"/>
    </source>
</evidence>
<reference evidence="2 5" key="2">
    <citation type="submission" date="2021-02" db="EMBL/GenBank/DDBJ databases">
        <title>Draft genome of the type strains Burkholderia anthina DSM16086.</title>
        <authorList>
            <person name="Hertel R."/>
            <person name="Meissner J."/>
            <person name="Poehlein A."/>
            <person name="Daniel R."/>
            <person name="Commichau F.M."/>
        </authorList>
    </citation>
    <scope>NUCLEOTIDE SEQUENCE [LARGE SCALE GENOMIC DNA]</scope>
    <source>
        <strain evidence="2 5">DSM 16086</strain>
    </source>
</reference>
<protein>
    <submittedName>
        <fullName evidence="3">Uncharacterized protein</fullName>
    </submittedName>
</protein>
<feature type="transmembrane region" description="Helical" evidence="1">
    <location>
        <begin position="21"/>
        <end position="41"/>
    </location>
</feature>
<dbReference type="EMBL" id="JAFCIQ010000018">
    <property type="protein sequence ID" value="MBM2769368.1"/>
    <property type="molecule type" value="Genomic_DNA"/>
</dbReference>
<evidence type="ECO:0000313" key="3">
    <source>
        <dbReference type="EMBL" id="VVU51066.1"/>
    </source>
</evidence>
<dbReference type="EMBL" id="CABVLY010000014">
    <property type="protein sequence ID" value="VVU51066.1"/>
    <property type="molecule type" value="Genomic_DNA"/>
</dbReference>
<keyword evidence="1" id="KW-0472">Membrane</keyword>
<dbReference type="AlphaFoldDB" id="A0A6P2GCT3"/>
<sequence>MSMQWHMRLPAPRVCSKPPPLWIAFAIYMVIQTAGVVITVLTWGAQPVASGDFFVRLLVLPLALTVALCGSLYSGYEKELNDTDWWNYLCRETQANWRRWAQRRVVIIASATLTPEVGLAERMLGLEGSRPANAGKRLPLASQDQASSEARLEGILTGLLTQLSATIAGIARTRSMHVYLQSATQDDLYELKQLWQRLRLPDLVSFSWVSLDTLLSLTEPWFGNDHPPAEFVLTLACQLHRPDQAPAWSEAAVALLTTSSDVMGDYRGKRRPQAYLFRPITAEADEAMDATAALLRAQQVPPARIKHMWTSRLPGHLRHATVSAVKDCGLDLPAHDLDKAIGEPGPVSPLLLRALAAQIVQHGQGVQLVATPIRHGVQLNLIGTQLAPVEPVKAEYYRLLSLSTTIGLVGVACLTMFGAETFGVMRPWIGWAVLVLVILTLPIQMGGAILSRRLLEDDFFSELQRSKERT</sequence>
<dbReference type="Proteomes" id="UP000494201">
    <property type="component" value="Unassembled WGS sequence"/>
</dbReference>
<feature type="transmembrane region" description="Helical" evidence="1">
    <location>
        <begin position="429"/>
        <end position="450"/>
    </location>
</feature>
<evidence type="ECO:0000256" key="1">
    <source>
        <dbReference type="SAM" id="Phobius"/>
    </source>
</evidence>
<organism evidence="3 4">
    <name type="scientific">Burkholderia anthina</name>
    <dbReference type="NCBI Taxonomy" id="179879"/>
    <lineage>
        <taxon>Bacteria</taxon>
        <taxon>Pseudomonadati</taxon>
        <taxon>Pseudomonadota</taxon>
        <taxon>Betaproteobacteria</taxon>
        <taxon>Burkholderiales</taxon>
        <taxon>Burkholderiaceae</taxon>
        <taxon>Burkholderia</taxon>
        <taxon>Burkholderia cepacia complex</taxon>
    </lineage>
</organism>
<evidence type="ECO:0000313" key="4">
    <source>
        <dbReference type="Proteomes" id="UP000494201"/>
    </source>
</evidence>
<dbReference type="RefSeq" id="WP_174927028.1">
    <property type="nucleotide sequence ID" value="NZ_CABVLY010000014.1"/>
</dbReference>
<reference evidence="3 4" key="1">
    <citation type="submission" date="2019-09" db="EMBL/GenBank/DDBJ databases">
        <authorList>
            <person name="Depoorter E."/>
        </authorList>
    </citation>
    <scope>NUCLEOTIDE SEQUENCE [LARGE SCALE GENOMIC DNA]</scope>
    <source>
        <strain evidence="3">LMG 20980</strain>
    </source>
</reference>
<evidence type="ECO:0000313" key="5">
    <source>
        <dbReference type="Proteomes" id="UP000755577"/>
    </source>
</evidence>